<organism evidence="2 3">
    <name type="scientific">Sandaracinus amylolyticus</name>
    <dbReference type="NCBI Taxonomy" id="927083"/>
    <lineage>
        <taxon>Bacteria</taxon>
        <taxon>Pseudomonadati</taxon>
        <taxon>Myxococcota</taxon>
        <taxon>Polyangia</taxon>
        <taxon>Polyangiales</taxon>
        <taxon>Sandaracinaceae</taxon>
        <taxon>Sandaracinus</taxon>
    </lineage>
</organism>
<feature type="transmembrane region" description="Helical" evidence="1">
    <location>
        <begin position="416"/>
        <end position="436"/>
    </location>
</feature>
<dbReference type="EMBL" id="CP011125">
    <property type="protein sequence ID" value="AKF08165.1"/>
    <property type="molecule type" value="Genomic_DNA"/>
</dbReference>
<evidence type="ECO:0000313" key="3">
    <source>
        <dbReference type="Proteomes" id="UP000034883"/>
    </source>
</evidence>
<reference evidence="2 3" key="1">
    <citation type="submission" date="2015-03" db="EMBL/GenBank/DDBJ databases">
        <title>Genome assembly of Sandaracinus amylolyticus DSM 53668.</title>
        <authorList>
            <person name="Sharma G."/>
            <person name="Subramanian S."/>
        </authorList>
    </citation>
    <scope>NUCLEOTIDE SEQUENCE [LARGE SCALE GENOMIC DNA]</scope>
    <source>
        <strain evidence="2 3">DSM 53668</strain>
    </source>
</reference>
<sequence length="498" mass="52816">MSHRARDADPPEPASSRAVVLARILVPIALGVVGYAVLISERWEVDHELQLVAPDRVRPGDPIPLRAFVFDGIDDPDGGELVAAQVDVELRDGERVLARTTLDTSRARSSEGALAPPDDATDARLDLVASARDDDGALLATVTRALTIEPDAPPAPLRGRVGLPLQQIDVGPVIAEATGVPLPPLEVRVAGGACVPEERCALWIDAGDADTITIEETPAASVGERSTRDGALVRLVVVPHGPEASVELVASRLGQPLARRTVRLPIALATPWIDAPRVVSSMPIPLEAHPPVGREVLTADLFYEGRWIATATLDPARPELPFDVGPGLYRVEVRADPFGGERAAARYVLVAPAGSDLALHDTRELLRREDVELTDREGTEPRLLLAGAEEEVRTLPSAISGLEDDRRMVAERRRRLHFVAGLALGLGIAVLAMSLLRRGLFAAAEARDVMHEAGDPEARSVRARARTTLAVIAIVGAVAVALLAGAALILARAALVTG</sequence>
<name>A0A0F6W607_9BACT</name>
<keyword evidence="1" id="KW-0472">Membrane</keyword>
<evidence type="ECO:0000256" key="1">
    <source>
        <dbReference type="SAM" id="Phobius"/>
    </source>
</evidence>
<evidence type="ECO:0000313" key="2">
    <source>
        <dbReference type="EMBL" id="AKF08165.1"/>
    </source>
</evidence>
<protein>
    <submittedName>
        <fullName evidence="2">Uncharacterized protein</fullName>
    </submittedName>
</protein>
<keyword evidence="1" id="KW-0812">Transmembrane</keyword>
<dbReference type="RefSeq" id="WP_053235338.1">
    <property type="nucleotide sequence ID" value="NZ_CP011125.1"/>
</dbReference>
<dbReference type="STRING" id="927083.DB32_005314"/>
<keyword evidence="1" id="KW-1133">Transmembrane helix</keyword>
<dbReference type="KEGG" id="samy:DB32_005314"/>
<dbReference type="Proteomes" id="UP000034883">
    <property type="component" value="Chromosome"/>
</dbReference>
<proteinExistence type="predicted"/>
<feature type="transmembrane region" description="Helical" evidence="1">
    <location>
        <begin position="469"/>
        <end position="491"/>
    </location>
</feature>
<feature type="transmembrane region" description="Helical" evidence="1">
    <location>
        <begin position="20"/>
        <end position="39"/>
    </location>
</feature>
<dbReference type="AlphaFoldDB" id="A0A0F6W607"/>
<gene>
    <name evidence="2" type="ORF">DB32_005314</name>
</gene>
<keyword evidence="3" id="KW-1185">Reference proteome</keyword>
<accession>A0A0F6W607</accession>